<proteinExistence type="predicted"/>
<dbReference type="AlphaFoldDB" id="A0A4Y2IGU7"/>
<dbReference type="EMBL" id="BGPR01002656">
    <property type="protein sequence ID" value="GBM76997.1"/>
    <property type="molecule type" value="Genomic_DNA"/>
</dbReference>
<dbReference type="Proteomes" id="UP000499080">
    <property type="component" value="Unassembled WGS sequence"/>
</dbReference>
<gene>
    <name evidence="1" type="ORF">AVEN_25146_1</name>
</gene>
<comment type="caution">
    <text evidence="1">The sequence shown here is derived from an EMBL/GenBank/DDBJ whole genome shotgun (WGS) entry which is preliminary data.</text>
</comment>
<accession>A0A4Y2IGU7</accession>
<evidence type="ECO:0000313" key="2">
    <source>
        <dbReference type="Proteomes" id="UP000499080"/>
    </source>
</evidence>
<organism evidence="1 2">
    <name type="scientific">Araneus ventricosus</name>
    <name type="common">Orbweaver spider</name>
    <name type="synonym">Epeira ventricosa</name>
    <dbReference type="NCBI Taxonomy" id="182803"/>
    <lineage>
        <taxon>Eukaryota</taxon>
        <taxon>Metazoa</taxon>
        <taxon>Ecdysozoa</taxon>
        <taxon>Arthropoda</taxon>
        <taxon>Chelicerata</taxon>
        <taxon>Arachnida</taxon>
        <taxon>Araneae</taxon>
        <taxon>Araneomorphae</taxon>
        <taxon>Entelegynae</taxon>
        <taxon>Araneoidea</taxon>
        <taxon>Araneidae</taxon>
        <taxon>Araneus</taxon>
    </lineage>
</organism>
<keyword evidence="2" id="KW-1185">Reference proteome</keyword>
<protein>
    <submittedName>
        <fullName evidence="1">Uncharacterized protein</fullName>
    </submittedName>
</protein>
<evidence type="ECO:0000313" key="1">
    <source>
        <dbReference type="EMBL" id="GBM76997.1"/>
    </source>
</evidence>
<sequence>MAVADLVTWTRQSFGKTISESSTPRYMKRCGYAFYKDREVSHFSLHCMNVGILRGPNLTSSGIHLSGKRYCAQMNTYLRFHMEILDKRLLGRRMKQTIYPVRSEWFLK</sequence>
<reference evidence="1 2" key="1">
    <citation type="journal article" date="2019" name="Sci. Rep.">
        <title>Orb-weaving spider Araneus ventricosus genome elucidates the spidroin gene catalogue.</title>
        <authorList>
            <person name="Kono N."/>
            <person name="Nakamura H."/>
            <person name="Ohtoshi R."/>
            <person name="Moran D.A.P."/>
            <person name="Shinohara A."/>
            <person name="Yoshida Y."/>
            <person name="Fujiwara M."/>
            <person name="Mori M."/>
            <person name="Tomita M."/>
            <person name="Arakawa K."/>
        </authorList>
    </citation>
    <scope>NUCLEOTIDE SEQUENCE [LARGE SCALE GENOMIC DNA]</scope>
</reference>
<name>A0A4Y2IGU7_ARAVE</name>